<name>A0A9N9Y192_9HYPO</name>
<evidence type="ECO:0000256" key="1">
    <source>
        <dbReference type="ARBA" id="ARBA00004211"/>
    </source>
</evidence>
<evidence type="ECO:0000256" key="2">
    <source>
        <dbReference type="ARBA" id="ARBA00009063"/>
    </source>
</evidence>
<dbReference type="GO" id="GO:0000139">
    <property type="term" value="C:Golgi membrane"/>
    <property type="evidence" value="ECO:0007669"/>
    <property type="project" value="TreeGrafter"/>
</dbReference>
<feature type="region of interest" description="Disordered" evidence="8">
    <location>
        <begin position="177"/>
        <end position="204"/>
    </location>
</feature>
<protein>
    <recommendedName>
        <fullName evidence="10">t-SNARE coiled-coil homology domain-containing protein</fullName>
    </recommendedName>
</protein>
<dbReference type="InterPro" id="IPR010989">
    <property type="entry name" value="SNARE"/>
</dbReference>
<feature type="region of interest" description="Disordered" evidence="8">
    <location>
        <begin position="24"/>
        <end position="54"/>
    </location>
</feature>
<keyword evidence="4 9" id="KW-0812">Transmembrane</keyword>
<keyword evidence="3" id="KW-0813">Transport</keyword>
<keyword evidence="7 9" id="KW-0472">Membrane</keyword>
<evidence type="ECO:0000256" key="9">
    <source>
        <dbReference type="SAM" id="Phobius"/>
    </source>
</evidence>
<dbReference type="InterPro" id="IPR045242">
    <property type="entry name" value="Syntaxin"/>
</dbReference>
<dbReference type="GO" id="GO:0006886">
    <property type="term" value="P:intracellular protein transport"/>
    <property type="evidence" value="ECO:0007669"/>
    <property type="project" value="TreeGrafter"/>
</dbReference>
<evidence type="ECO:0000256" key="6">
    <source>
        <dbReference type="ARBA" id="ARBA00023054"/>
    </source>
</evidence>
<accession>A0A9N9Y192</accession>
<dbReference type="SUPFAM" id="SSF47661">
    <property type="entry name" value="t-snare proteins"/>
    <property type="match status" value="1"/>
</dbReference>
<dbReference type="EMBL" id="CABFNO020001361">
    <property type="protein sequence ID" value="CAG9983432.1"/>
    <property type="molecule type" value="Genomic_DNA"/>
</dbReference>
<dbReference type="PANTHER" id="PTHR19957">
    <property type="entry name" value="SYNTAXIN"/>
    <property type="match status" value="1"/>
</dbReference>
<evidence type="ECO:0000256" key="8">
    <source>
        <dbReference type="SAM" id="MobiDB-lite"/>
    </source>
</evidence>
<dbReference type="AlphaFoldDB" id="A0A9N9Y192"/>
<feature type="transmembrane region" description="Helical" evidence="9">
    <location>
        <begin position="299"/>
        <end position="318"/>
    </location>
</feature>
<evidence type="ECO:0000256" key="7">
    <source>
        <dbReference type="ARBA" id="ARBA00023136"/>
    </source>
</evidence>
<feature type="domain" description="T-SNARE coiled-coil homology" evidence="10">
    <location>
        <begin position="228"/>
        <end position="290"/>
    </location>
</feature>
<comment type="subcellular location">
    <subcellularLocation>
        <location evidence="1">Membrane</location>
        <topology evidence="1">Single-pass type IV membrane protein</topology>
    </subcellularLocation>
</comment>
<sequence>MAVASIQDRTSEFRSVLAQAQRRQNLNKATSQKRSLLTDSQKAAANGDGRPRRSDFARKAAEIGRGISATMGKLEKLAQLAKRRTLFDDRPVEINELTFVIKQDLSSLNQQIGDLQSLSKQQRPSGDQEGEHNKNVVYLLQGKLTDVSVNFKDVLEERTKNIQASRSRTENFISSVSQHTMPSMSHQPGSPLYGTPNRASPAPAQDTLSLNPVGDQQMLMMEEAQPANSYIQQRGEAIEAIEKTISELGSIFGQLATMVSEQSEMIQRIDANTEDVVDNVDGAQRELLKYWSRVSSNRWLIAKMFGVLMIFFLLWVLVSG</sequence>
<evidence type="ECO:0000313" key="11">
    <source>
        <dbReference type="EMBL" id="CAG9983432.1"/>
    </source>
</evidence>
<proteinExistence type="inferred from homology"/>
<dbReference type="OrthoDB" id="421009at2759"/>
<dbReference type="Pfam" id="PF05739">
    <property type="entry name" value="SNARE"/>
    <property type="match status" value="1"/>
</dbReference>
<dbReference type="GO" id="GO:0048278">
    <property type="term" value="P:vesicle docking"/>
    <property type="evidence" value="ECO:0007669"/>
    <property type="project" value="TreeGrafter"/>
</dbReference>
<dbReference type="Gene3D" id="1.20.58.70">
    <property type="match status" value="1"/>
</dbReference>
<dbReference type="GO" id="GO:0006888">
    <property type="term" value="P:endoplasmic reticulum to Golgi vesicle-mediated transport"/>
    <property type="evidence" value="ECO:0007669"/>
    <property type="project" value="TreeGrafter"/>
</dbReference>
<organism evidence="11 12">
    <name type="scientific">Clonostachys byssicola</name>
    <dbReference type="NCBI Taxonomy" id="160290"/>
    <lineage>
        <taxon>Eukaryota</taxon>
        <taxon>Fungi</taxon>
        <taxon>Dikarya</taxon>
        <taxon>Ascomycota</taxon>
        <taxon>Pezizomycotina</taxon>
        <taxon>Sordariomycetes</taxon>
        <taxon>Hypocreomycetidae</taxon>
        <taxon>Hypocreales</taxon>
        <taxon>Bionectriaceae</taxon>
        <taxon>Clonostachys</taxon>
    </lineage>
</organism>
<comment type="similarity">
    <text evidence="2">Belongs to the syntaxin family.</text>
</comment>
<feature type="compositionally biased region" description="Polar residues" evidence="8">
    <location>
        <begin position="177"/>
        <end position="188"/>
    </location>
</feature>
<keyword evidence="6" id="KW-0175">Coiled coil</keyword>
<dbReference type="PROSITE" id="PS50192">
    <property type="entry name" value="T_SNARE"/>
    <property type="match status" value="1"/>
</dbReference>
<evidence type="ECO:0000256" key="4">
    <source>
        <dbReference type="ARBA" id="ARBA00022692"/>
    </source>
</evidence>
<dbReference type="GO" id="GO:0005484">
    <property type="term" value="F:SNAP receptor activity"/>
    <property type="evidence" value="ECO:0007669"/>
    <property type="project" value="TreeGrafter"/>
</dbReference>
<evidence type="ECO:0000259" key="10">
    <source>
        <dbReference type="PROSITE" id="PS50192"/>
    </source>
</evidence>
<gene>
    <name evidence="11" type="ORF">CBYS24578_00010420</name>
</gene>
<comment type="caution">
    <text evidence="11">The sequence shown here is derived from an EMBL/GenBank/DDBJ whole genome shotgun (WGS) entry which is preliminary data.</text>
</comment>
<dbReference type="InterPro" id="IPR000727">
    <property type="entry name" value="T_SNARE_dom"/>
</dbReference>
<evidence type="ECO:0000256" key="5">
    <source>
        <dbReference type="ARBA" id="ARBA00022989"/>
    </source>
</evidence>
<feature type="compositionally biased region" description="Polar residues" evidence="8">
    <location>
        <begin position="24"/>
        <end position="43"/>
    </location>
</feature>
<dbReference type="Pfam" id="PF11416">
    <property type="entry name" value="Syntaxin-5_N"/>
    <property type="match status" value="1"/>
</dbReference>
<dbReference type="FunFam" id="1.20.58.70:FF:000007">
    <property type="entry name" value="ER-golgi SNARE complex subunit"/>
    <property type="match status" value="1"/>
</dbReference>
<reference evidence="11" key="1">
    <citation type="submission" date="2021-10" db="EMBL/GenBank/DDBJ databases">
        <authorList>
            <person name="Piombo E."/>
        </authorList>
    </citation>
    <scope>NUCLEOTIDE SEQUENCE</scope>
</reference>
<dbReference type="GO" id="GO:0031201">
    <property type="term" value="C:SNARE complex"/>
    <property type="evidence" value="ECO:0007669"/>
    <property type="project" value="TreeGrafter"/>
</dbReference>
<dbReference type="PANTHER" id="PTHR19957:SF3">
    <property type="entry name" value="SYNTAXIN-5"/>
    <property type="match status" value="1"/>
</dbReference>
<keyword evidence="5 9" id="KW-1133">Transmembrane helix</keyword>
<dbReference type="Proteomes" id="UP000754883">
    <property type="component" value="Unassembled WGS sequence"/>
</dbReference>
<dbReference type="GO" id="GO:0000149">
    <property type="term" value="F:SNARE binding"/>
    <property type="evidence" value="ECO:0007669"/>
    <property type="project" value="TreeGrafter"/>
</dbReference>
<evidence type="ECO:0000313" key="12">
    <source>
        <dbReference type="Proteomes" id="UP000754883"/>
    </source>
</evidence>
<keyword evidence="12" id="KW-1185">Reference proteome</keyword>
<dbReference type="CDD" id="cd15844">
    <property type="entry name" value="SNARE_syntaxin5"/>
    <property type="match status" value="1"/>
</dbReference>
<dbReference type="GO" id="GO:0006906">
    <property type="term" value="P:vesicle fusion"/>
    <property type="evidence" value="ECO:0007669"/>
    <property type="project" value="TreeGrafter"/>
</dbReference>
<dbReference type="InterPro" id="IPR021538">
    <property type="entry name" value="Syntaxin-5_N"/>
</dbReference>
<dbReference type="SMART" id="SM00397">
    <property type="entry name" value="t_SNARE"/>
    <property type="match status" value="1"/>
</dbReference>
<evidence type="ECO:0000256" key="3">
    <source>
        <dbReference type="ARBA" id="ARBA00022448"/>
    </source>
</evidence>